<name>A0A9X1YFA3_9BURK</name>
<dbReference type="RefSeq" id="WP_275681002.1">
    <property type="nucleotide sequence ID" value="NZ_JAJLJH010000001.1"/>
</dbReference>
<feature type="signal peptide" evidence="1">
    <location>
        <begin position="1"/>
        <end position="20"/>
    </location>
</feature>
<dbReference type="AlphaFoldDB" id="A0A9X1YFA3"/>
<evidence type="ECO:0000256" key="1">
    <source>
        <dbReference type="SAM" id="SignalP"/>
    </source>
</evidence>
<organism evidence="2 3">
    <name type="scientific">Scleromatobacter humisilvae</name>
    <dbReference type="NCBI Taxonomy" id="2897159"/>
    <lineage>
        <taxon>Bacteria</taxon>
        <taxon>Pseudomonadati</taxon>
        <taxon>Pseudomonadota</taxon>
        <taxon>Betaproteobacteria</taxon>
        <taxon>Burkholderiales</taxon>
        <taxon>Sphaerotilaceae</taxon>
        <taxon>Scleromatobacter</taxon>
    </lineage>
</organism>
<evidence type="ECO:0000313" key="2">
    <source>
        <dbReference type="EMBL" id="MCK9684983.1"/>
    </source>
</evidence>
<evidence type="ECO:0000313" key="3">
    <source>
        <dbReference type="Proteomes" id="UP001139353"/>
    </source>
</evidence>
<sequence>MFYLFVLASSILCAASTAFATQTTNLGQGDIALAARDAGGVSEIPRSNAPNVANDVAIDFASLLTSASRL</sequence>
<dbReference type="EMBL" id="JAJLJH010000001">
    <property type="protein sequence ID" value="MCK9684983.1"/>
    <property type="molecule type" value="Genomic_DNA"/>
</dbReference>
<keyword evidence="1" id="KW-0732">Signal</keyword>
<proteinExistence type="predicted"/>
<reference evidence="2" key="1">
    <citation type="submission" date="2021-11" db="EMBL/GenBank/DDBJ databases">
        <title>BS-T2-15 a new species belonging to the Comamonadaceae family isolated from the soil of a French oak forest.</title>
        <authorList>
            <person name="Mieszkin S."/>
            <person name="Alain K."/>
        </authorList>
    </citation>
    <scope>NUCLEOTIDE SEQUENCE</scope>
    <source>
        <strain evidence="2">BS-T2-15</strain>
    </source>
</reference>
<protein>
    <submittedName>
        <fullName evidence="2">Uncharacterized protein</fullName>
    </submittedName>
</protein>
<accession>A0A9X1YFA3</accession>
<feature type="chain" id="PRO_5040916065" evidence="1">
    <location>
        <begin position="21"/>
        <end position="70"/>
    </location>
</feature>
<dbReference type="Proteomes" id="UP001139353">
    <property type="component" value="Unassembled WGS sequence"/>
</dbReference>
<comment type="caution">
    <text evidence="2">The sequence shown here is derived from an EMBL/GenBank/DDBJ whole genome shotgun (WGS) entry which is preliminary data.</text>
</comment>
<keyword evidence="3" id="KW-1185">Reference proteome</keyword>
<gene>
    <name evidence="2" type="ORF">LPC04_04590</name>
</gene>